<organism evidence="1">
    <name type="scientific">Nothobranchius rachovii</name>
    <name type="common">bluefin notho</name>
    <dbReference type="NCBI Taxonomy" id="451742"/>
    <lineage>
        <taxon>Eukaryota</taxon>
        <taxon>Metazoa</taxon>
        <taxon>Chordata</taxon>
        <taxon>Craniata</taxon>
        <taxon>Vertebrata</taxon>
        <taxon>Euteleostomi</taxon>
        <taxon>Actinopterygii</taxon>
        <taxon>Neopterygii</taxon>
        <taxon>Teleostei</taxon>
        <taxon>Neoteleostei</taxon>
        <taxon>Acanthomorphata</taxon>
        <taxon>Ovalentaria</taxon>
        <taxon>Atherinomorphae</taxon>
        <taxon>Cyprinodontiformes</taxon>
        <taxon>Nothobranchiidae</taxon>
        <taxon>Nothobranchius</taxon>
    </lineage>
</organism>
<name>A0A1A8PU76_9TELE</name>
<feature type="non-terminal residue" evidence="1">
    <location>
        <position position="135"/>
    </location>
</feature>
<sequence>PISTMDHISQHTPRADSLHVTPTSLTATIYGSRLPSSPLSHHFFRSMIRVSNQPIHLTNYPLTVSVLTYFWTTQHFRVTSLMLERSGIPRLNREPVFWEFLLPRKPSYPLLLSMCAHAHNTKGNATPLSYLQENR</sequence>
<dbReference type="EMBL" id="HAEI01003538">
    <property type="protein sequence ID" value="SBR85015.1"/>
    <property type="molecule type" value="Transcribed_RNA"/>
</dbReference>
<accession>A0A1A8PU76</accession>
<reference evidence="1" key="1">
    <citation type="submission" date="2016-05" db="EMBL/GenBank/DDBJ databases">
        <authorList>
            <person name="Lavstsen T."/>
            <person name="Jespersen J.S."/>
        </authorList>
    </citation>
    <scope>NUCLEOTIDE SEQUENCE</scope>
    <source>
        <tissue evidence="1">Brain</tissue>
    </source>
</reference>
<evidence type="ECO:0000313" key="1">
    <source>
        <dbReference type="EMBL" id="SBR85015.1"/>
    </source>
</evidence>
<protein>
    <submittedName>
        <fullName evidence="1">Uncharacterized protein</fullName>
    </submittedName>
</protein>
<dbReference type="AlphaFoldDB" id="A0A1A8PU76"/>
<reference evidence="1" key="2">
    <citation type="submission" date="2016-06" db="EMBL/GenBank/DDBJ databases">
        <title>The genome of a short-lived fish provides insights into sex chromosome evolution and the genetic control of aging.</title>
        <authorList>
            <person name="Reichwald K."/>
            <person name="Felder M."/>
            <person name="Petzold A."/>
            <person name="Koch P."/>
            <person name="Groth M."/>
            <person name="Platzer M."/>
        </authorList>
    </citation>
    <scope>NUCLEOTIDE SEQUENCE</scope>
    <source>
        <tissue evidence="1">Brain</tissue>
    </source>
</reference>
<proteinExistence type="predicted"/>
<gene>
    <name evidence="1" type="primary">CU459095.1</name>
</gene>
<feature type="non-terminal residue" evidence="1">
    <location>
        <position position="1"/>
    </location>
</feature>